<evidence type="ECO:0000256" key="4">
    <source>
        <dbReference type="ARBA" id="ARBA00022912"/>
    </source>
</evidence>
<name>A0ABV9GMC3_9BACL</name>
<comment type="similarity">
    <text evidence="1">Belongs to the low molecular weight phosphotyrosine protein phosphatase family.</text>
</comment>
<dbReference type="PANTHER" id="PTHR11717:SF7">
    <property type="entry name" value="LOW MOLECULAR WEIGHT PHOSPHOTYROSINE PROTEIN PHOSPHATASE"/>
    <property type="match status" value="1"/>
</dbReference>
<dbReference type="PANTHER" id="PTHR11717">
    <property type="entry name" value="LOW MOLECULAR WEIGHT PROTEIN TYROSINE PHOSPHATASE"/>
    <property type="match status" value="1"/>
</dbReference>
<sequence>MIKVLFVCLGNICRSPMAEAVFRHLVLKKKLDDQFLIDSAATGRWHIGENAHKGTLEILKRNGIDYRGKGRLLTQDDLARFDYIIAMDENNVRDILALAPDDVNPNVHMLLDFLPEQNERDIPDPYYTGRFDIVYDLIKAGSTALLDHILRSGKCKVS</sequence>
<evidence type="ECO:0000256" key="2">
    <source>
        <dbReference type="ARBA" id="ARBA00013064"/>
    </source>
</evidence>
<dbReference type="InterPro" id="IPR050438">
    <property type="entry name" value="LMW_PTPase"/>
</dbReference>
<dbReference type="EC" id="3.1.3.48" evidence="2"/>
<dbReference type="InterPro" id="IPR023485">
    <property type="entry name" value="Ptyr_pPase"/>
</dbReference>
<dbReference type="InterPro" id="IPR036196">
    <property type="entry name" value="Ptyr_pPase_sf"/>
</dbReference>
<dbReference type="RefSeq" id="WP_376846413.1">
    <property type="nucleotide sequence ID" value="NZ_JBHSFW010000007.1"/>
</dbReference>
<evidence type="ECO:0000256" key="3">
    <source>
        <dbReference type="ARBA" id="ARBA00022801"/>
    </source>
</evidence>
<proteinExistence type="inferred from homology"/>
<dbReference type="EMBL" id="JBHSFW010000007">
    <property type="protein sequence ID" value="MFC4619316.1"/>
    <property type="molecule type" value="Genomic_DNA"/>
</dbReference>
<accession>A0ABV9GMC3</accession>
<reference evidence="8" key="1">
    <citation type="journal article" date="2019" name="Int. J. Syst. Evol. Microbiol.">
        <title>The Global Catalogue of Microorganisms (GCM) 10K type strain sequencing project: providing services to taxonomists for standard genome sequencing and annotation.</title>
        <authorList>
            <consortium name="The Broad Institute Genomics Platform"/>
            <consortium name="The Broad Institute Genome Sequencing Center for Infectious Disease"/>
            <person name="Wu L."/>
            <person name="Ma J."/>
        </authorList>
    </citation>
    <scope>NUCLEOTIDE SEQUENCE [LARGE SCALE GENOMIC DNA]</scope>
    <source>
        <strain evidence="8">CGMCC 1.16306</strain>
    </source>
</reference>
<keyword evidence="8" id="KW-1185">Reference proteome</keyword>
<feature type="domain" description="Phosphotyrosine protein phosphatase I" evidence="6">
    <location>
        <begin position="2"/>
        <end position="148"/>
    </location>
</feature>
<dbReference type="Proteomes" id="UP001596022">
    <property type="component" value="Unassembled WGS sequence"/>
</dbReference>
<comment type="caution">
    <text evidence="7">The sequence shown here is derived from an EMBL/GenBank/DDBJ whole genome shotgun (WGS) entry which is preliminary data.</text>
</comment>
<dbReference type="SUPFAM" id="SSF52788">
    <property type="entry name" value="Phosphotyrosine protein phosphatases I"/>
    <property type="match status" value="1"/>
</dbReference>
<dbReference type="Gene3D" id="3.40.50.2300">
    <property type="match status" value="1"/>
</dbReference>
<comment type="catalytic activity">
    <reaction evidence="5">
        <text>O-phospho-L-tyrosyl-[protein] + H2O = L-tyrosyl-[protein] + phosphate</text>
        <dbReference type="Rhea" id="RHEA:10684"/>
        <dbReference type="Rhea" id="RHEA-COMP:10136"/>
        <dbReference type="Rhea" id="RHEA-COMP:20101"/>
        <dbReference type="ChEBI" id="CHEBI:15377"/>
        <dbReference type="ChEBI" id="CHEBI:43474"/>
        <dbReference type="ChEBI" id="CHEBI:46858"/>
        <dbReference type="ChEBI" id="CHEBI:61978"/>
        <dbReference type="EC" id="3.1.3.48"/>
    </reaction>
</comment>
<evidence type="ECO:0000313" key="7">
    <source>
        <dbReference type="EMBL" id="MFC4619316.1"/>
    </source>
</evidence>
<dbReference type="GO" id="GO:0004725">
    <property type="term" value="F:protein tyrosine phosphatase activity"/>
    <property type="evidence" value="ECO:0007669"/>
    <property type="project" value="UniProtKB-EC"/>
</dbReference>
<dbReference type="CDD" id="cd16343">
    <property type="entry name" value="LMWPTP"/>
    <property type="match status" value="1"/>
</dbReference>
<dbReference type="Pfam" id="PF01451">
    <property type="entry name" value="LMWPc"/>
    <property type="match status" value="1"/>
</dbReference>
<evidence type="ECO:0000256" key="5">
    <source>
        <dbReference type="ARBA" id="ARBA00051722"/>
    </source>
</evidence>
<evidence type="ECO:0000259" key="6">
    <source>
        <dbReference type="SMART" id="SM00226"/>
    </source>
</evidence>
<dbReference type="InterPro" id="IPR017867">
    <property type="entry name" value="Tyr_phospatase_low_mol_wt"/>
</dbReference>
<keyword evidence="4" id="KW-0904">Protein phosphatase</keyword>
<protein>
    <recommendedName>
        <fullName evidence="2">protein-tyrosine-phosphatase</fullName>
        <ecNumber evidence="2">3.1.3.48</ecNumber>
    </recommendedName>
</protein>
<keyword evidence="3 7" id="KW-0378">Hydrolase</keyword>
<organism evidence="7 8">
    <name type="scientific">Camelliibacillus cellulosilyticus</name>
    <dbReference type="NCBI Taxonomy" id="2174486"/>
    <lineage>
        <taxon>Bacteria</taxon>
        <taxon>Bacillati</taxon>
        <taxon>Bacillota</taxon>
        <taxon>Bacilli</taxon>
        <taxon>Bacillales</taxon>
        <taxon>Sporolactobacillaceae</taxon>
        <taxon>Camelliibacillus</taxon>
    </lineage>
</organism>
<dbReference type="PRINTS" id="PR00719">
    <property type="entry name" value="LMWPTPASE"/>
</dbReference>
<gene>
    <name evidence="7" type="ORF">ACFO4N_11390</name>
</gene>
<evidence type="ECO:0000256" key="1">
    <source>
        <dbReference type="ARBA" id="ARBA00011063"/>
    </source>
</evidence>
<evidence type="ECO:0000313" key="8">
    <source>
        <dbReference type="Proteomes" id="UP001596022"/>
    </source>
</evidence>
<dbReference type="SMART" id="SM00226">
    <property type="entry name" value="LMWPc"/>
    <property type="match status" value="1"/>
</dbReference>